<dbReference type="PANTHER" id="PTHR11412:SF160">
    <property type="entry name" value="ALPHA-2-MACROGLOBULIN-LIKE PROTEIN 1"/>
    <property type="match status" value="1"/>
</dbReference>
<reference evidence="2" key="1">
    <citation type="submission" date="2025-08" db="UniProtKB">
        <authorList>
            <consortium name="Ensembl"/>
        </authorList>
    </citation>
    <scope>IDENTIFICATION</scope>
</reference>
<proteinExistence type="predicted"/>
<dbReference type="Ensembl" id="ENSCCRT00020078989.1">
    <property type="protein sequence ID" value="ENSCCRP00020071933.1"/>
    <property type="gene ID" value="ENSCCRG00020033626.1"/>
</dbReference>
<dbReference type="InterPro" id="IPR050473">
    <property type="entry name" value="A2M/Complement_sys"/>
</dbReference>
<organism evidence="2 3">
    <name type="scientific">Cyprinus carpio</name>
    <name type="common">Common carp</name>
    <dbReference type="NCBI Taxonomy" id="7962"/>
    <lineage>
        <taxon>Eukaryota</taxon>
        <taxon>Metazoa</taxon>
        <taxon>Chordata</taxon>
        <taxon>Craniata</taxon>
        <taxon>Vertebrata</taxon>
        <taxon>Euteleostomi</taxon>
        <taxon>Actinopterygii</taxon>
        <taxon>Neopterygii</taxon>
        <taxon>Teleostei</taxon>
        <taxon>Ostariophysi</taxon>
        <taxon>Cypriniformes</taxon>
        <taxon>Cyprinidae</taxon>
        <taxon>Cyprininae</taxon>
        <taxon>Cyprinus</taxon>
    </lineage>
</organism>
<evidence type="ECO:0000313" key="2">
    <source>
        <dbReference type="Ensembl" id="ENSCCRP00020071933.1"/>
    </source>
</evidence>
<feature type="domain" description="Macroglobulin" evidence="1">
    <location>
        <begin position="160"/>
        <end position="207"/>
    </location>
</feature>
<evidence type="ECO:0000313" key="3">
    <source>
        <dbReference type="Proteomes" id="UP000694701"/>
    </source>
</evidence>
<evidence type="ECO:0000259" key="1">
    <source>
        <dbReference type="Pfam" id="PF17791"/>
    </source>
</evidence>
<dbReference type="Pfam" id="PF17791">
    <property type="entry name" value="MG3"/>
    <property type="match status" value="1"/>
</dbReference>
<dbReference type="Gene3D" id="2.60.40.1930">
    <property type="match status" value="2"/>
</dbReference>
<dbReference type="Gene3D" id="2.60.40.1940">
    <property type="match status" value="1"/>
</dbReference>
<dbReference type="PANTHER" id="PTHR11412">
    <property type="entry name" value="MACROGLOBULIN / COMPLEMENT"/>
    <property type="match status" value="1"/>
</dbReference>
<dbReference type="Proteomes" id="UP000694701">
    <property type="component" value="Unplaced"/>
</dbReference>
<dbReference type="AlphaFoldDB" id="A0A8C2PN26"/>
<name>A0A8C2PN26_CYPCA</name>
<dbReference type="InterPro" id="IPR041555">
    <property type="entry name" value="MG3"/>
</dbReference>
<accession>A0A8C2PN26</accession>
<protein>
    <recommendedName>
        <fullName evidence="1">Macroglobulin domain-containing protein</fullName>
    </recommendedName>
</protein>
<sequence>MMHLNLDYCLLYELYTHCFLNFLIFQVPVVTVESVASVDFVIRGGETSLNNNTKILIIPSKNLIFIQSDKPIYKPGQTSKILQAAMICLWFVTLIKCNLIPLQDPYSNRIGQWLNQATRIGILDLIWSEPGFSFIFCQSKTDQLLMCPFLQFFPHISLLVLPKYEVNISFPSIITILDKEVTLKVCAKYTYGKPVLGSVNAEVCGQSFEIYYIRPVFPDSVPICKKYSMMVRYPLHTQNCYLLGL</sequence>